<reference evidence="4" key="2">
    <citation type="submission" date="2020-11" db="EMBL/GenBank/DDBJ databases">
        <authorList>
            <person name="McCartney M.A."/>
            <person name="Auch B."/>
            <person name="Kono T."/>
            <person name="Mallez S."/>
            <person name="Becker A."/>
            <person name="Gohl D.M."/>
            <person name="Silverstein K.A.T."/>
            <person name="Koren S."/>
            <person name="Bechman K.B."/>
            <person name="Herman A."/>
            <person name="Abrahante J.E."/>
            <person name="Garbe J."/>
        </authorList>
    </citation>
    <scope>NUCLEOTIDE SEQUENCE</scope>
    <source>
        <strain evidence="4">Duluth1</strain>
        <tissue evidence="4">Whole animal</tissue>
    </source>
</reference>
<dbReference type="SMART" id="SM00276">
    <property type="entry name" value="GLECT"/>
    <property type="match status" value="1"/>
</dbReference>
<organism evidence="4 5">
    <name type="scientific">Dreissena polymorpha</name>
    <name type="common">Zebra mussel</name>
    <name type="synonym">Mytilus polymorpha</name>
    <dbReference type="NCBI Taxonomy" id="45954"/>
    <lineage>
        <taxon>Eukaryota</taxon>
        <taxon>Metazoa</taxon>
        <taxon>Spiralia</taxon>
        <taxon>Lophotrochozoa</taxon>
        <taxon>Mollusca</taxon>
        <taxon>Bivalvia</taxon>
        <taxon>Autobranchia</taxon>
        <taxon>Heteroconchia</taxon>
        <taxon>Euheterodonta</taxon>
        <taxon>Imparidentia</taxon>
        <taxon>Neoheterodontei</taxon>
        <taxon>Myida</taxon>
        <taxon>Dreissenoidea</taxon>
        <taxon>Dreissenidae</taxon>
        <taxon>Dreissena</taxon>
    </lineage>
</organism>
<dbReference type="GO" id="GO:0030246">
    <property type="term" value="F:carbohydrate binding"/>
    <property type="evidence" value="ECO:0007669"/>
    <property type="project" value="UniProtKB-UniRule"/>
</dbReference>
<dbReference type="Gene3D" id="2.60.120.200">
    <property type="match status" value="1"/>
</dbReference>
<keyword evidence="1 2" id="KW-0430">Lectin</keyword>
<dbReference type="PANTHER" id="PTHR11346:SF147">
    <property type="entry name" value="GALECTIN"/>
    <property type="match status" value="1"/>
</dbReference>
<dbReference type="InterPro" id="IPR013320">
    <property type="entry name" value="ConA-like_dom_sf"/>
</dbReference>
<protein>
    <recommendedName>
        <fullName evidence="2">Galectin</fullName>
    </recommendedName>
</protein>
<dbReference type="OrthoDB" id="6066079at2759"/>
<evidence type="ECO:0000256" key="2">
    <source>
        <dbReference type="RuleBase" id="RU102079"/>
    </source>
</evidence>
<evidence type="ECO:0000256" key="1">
    <source>
        <dbReference type="ARBA" id="ARBA00022734"/>
    </source>
</evidence>
<dbReference type="Proteomes" id="UP000828390">
    <property type="component" value="Unassembled WGS sequence"/>
</dbReference>
<dbReference type="InterPro" id="IPR044156">
    <property type="entry name" value="Galectin-like"/>
</dbReference>
<dbReference type="Pfam" id="PF00337">
    <property type="entry name" value="Gal-bind_lectin"/>
    <property type="match status" value="1"/>
</dbReference>
<evidence type="ECO:0000313" key="5">
    <source>
        <dbReference type="Proteomes" id="UP000828390"/>
    </source>
</evidence>
<name>A0A9D4KST6_DREPO</name>
<dbReference type="SMART" id="SM00908">
    <property type="entry name" value="Gal-bind_lectin"/>
    <property type="match status" value="1"/>
</dbReference>
<dbReference type="CDD" id="cd00070">
    <property type="entry name" value="GLECT"/>
    <property type="match status" value="1"/>
</dbReference>
<keyword evidence="5" id="KW-1185">Reference proteome</keyword>
<dbReference type="EMBL" id="JAIWYP010000003">
    <property type="protein sequence ID" value="KAH3845170.1"/>
    <property type="molecule type" value="Genomic_DNA"/>
</dbReference>
<evidence type="ECO:0000313" key="4">
    <source>
        <dbReference type="EMBL" id="KAH3845170.1"/>
    </source>
</evidence>
<reference evidence="4" key="1">
    <citation type="journal article" date="2019" name="bioRxiv">
        <title>The Genome of the Zebra Mussel, Dreissena polymorpha: A Resource for Invasive Species Research.</title>
        <authorList>
            <person name="McCartney M.A."/>
            <person name="Auch B."/>
            <person name="Kono T."/>
            <person name="Mallez S."/>
            <person name="Zhang Y."/>
            <person name="Obille A."/>
            <person name="Becker A."/>
            <person name="Abrahante J.E."/>
            <person name="Garbe J."/>
            <person name="Badalamenti J.P."/>
            <person name="Herman A."/>
            <person name="Mangelson H."/>
            <person name="Liachko I."/>
            <person name="Sullivan S."/>
            <person name="Sone E.D."/>
            <person name="Koren S."/>
            <person name="Silverstein K.A.T."/>
            <person name="Beckman K.B."/>
            <person name="Gohl D.M."/>
        </authorList>
    </citation>
    <scope>NUCLEOTIDE SEQUENCE</scope>
    <source>
        <strain evidence="4">Duluth1</strain>
        <tissue evidence="4">Whole animal</tissue>
    </source>
</reference>
<evidence type="ECO:0000259" key="3">
    <source>
        <dbReference type="PROSITE" id="PS51304"/>
    </source>
</evidence>
<proteinExistence type="predicted"/>
<accession>A0A9D4KST6</accession>
<sequence>MVRRIKQPPVPFVHFMDTESIQVITIKGRAPHGASRFSVYLQRGADAEPHEIAFVFDARFNFGNDHNKIVTNSKKGGAWGKEEHRHLAFPFYHDQDFKIKITVDDDSFKMKVNGQTFLEYEQKLSMKSINCIRIQNDILIHEVKLM</sequence>
<feature type="domain" description="Galectin" evidence="3">
    <location>
        <begin position="10"/>
        <end position="146"/>
    </location>
</feature>
<comment type="caution">
    <text evidence="4">The sequence shown here is derived from an EMBL/GenBank/DDBJ whole genome shotgun (WGS) entry which is preliminary data.</text>
</comment>
<gene>
    <name evidence="4" type="ORF">DPMN_087444</name>
</gene>
<dbReference type="AlphaFoldDB" id="A0A9D4KST6"/>
<dbReference type="InterPro" id="IPR001079">
    <property type="entry name" value="Galectin_CRD"/>
</dbReference>
<dbReference type="PROSITE" id="PS51304">
    <property type="entry name" value="GALECTIN"/>
    <property type="match status" value="1"/>
</dbReference>
<dbReference type="SUPFAM" id="SSF49899">
    <property type="entry name" value="Concanavalin A-like lectins/glucanases"/>
    <property type="match status" value="1"/>
</dbReference>
<dbReference type="PANTHER" id="PTHR11346">
    <property type="entry name" value="GALECTIN"/>
    <property type="match status" value="1"/>
</dbReference>